<organism evidence="2 3">
    <name type="scientific">Klebsormidium nitens</name>
    <name type="common">Green alga</name>
    <name type="synonym">Ulothrix nitens</name>
    <dbReference type="NCBI Taxonomy" id="105231"/>
    <lineage>
        <taxon>Eukaryota</taxon>
        <taxon>Viridiplantae</taxon>
        <taxon>Streptophyta</taxon>
        <taxon>Klebsormidiophyceae</taxon>
        <taxon>Klebsormidiales</taxon>
        <taxon>Klebsormidiaceae</taxon>
        <taxon>Klebsormidium</taxon>
    </lineage>
</organism>
<evidence type="ECO:0000313" key="3">
    <source>
        <dbReference type="Proteomes" id="UP000054558"/>
    </source>
</evidence>
<dbReference type="PANTHER" id="PTHR35713">
    <property type="entry name" value="ARGININE/SERINE-RICH-LIKE SPLICING FACTOR"/>
    <property type="match status" value="1"/>
</dbReference>
<feature type="region of interest" description="Disordered" evidence="1">
    <location>
        <begin position="74"/>
        <end position="124"/>
    </location>
</feature>
<dbReference type="OrthoDB" id="498786at2759"/>
<proteinExistence type="predicted"/>
<dbReference type="AlphaFoldDB" id="A0A0U9I6S3"/>
<reference evidence="2 3" key="1">
    <citation type="journal article" date="2014" name="Nat. Commun.">
        <title>Klebsormidium flaccidum genome reveals primary factors for plant terrestrial adaptation.</title>
        <authorList>
            <person name="Hori K."/>
            <person name="Maruyama F."/>
            <person name="Fujisawa T."/>
            <person name="Togashi T."/>
            <person name="Yamamoto N."/>
            <person name="Seo M."/>
            <person name="Sato S."/>
            <person name="Yamada T."/>
            <person name="Mori H."/>
            <person name="Tajima N."/>
            <person name="Moriyama T."/>
            <person name="Ikeuchi M."/>
            <person name="Watanabe M."/>
            <person name="Wada H."/>
            <person name="Kobayashi K."/>
            <person name="Saito M."/>
            <person name="Masuda T."/>
            <person name="Sasaki-Sekimoto Y."/>
            <person name="Mashiguchi K."/>
            <person name="Awai K."/>
            <person name="Shimojima M."/>
            <person name="Masuda S."/>
            <person name="Iwai M."/>
            <person name="Nobusawa T."/>
            <person name="Narise T."/>
            <person name="Kondo S."/>
            <person name="Saito H."/>
            <person name="Sato R."/>
            <person name="Murakawa M."/>
            <person name="Ihara Y."/>
            <person name="Oshima-Yamada Y."/>
            <person name="Ohtaka K."/>
            <person name="Satoh M."/>
            <person name="Sonobe K."/>
            <person name="Ishii M."/>
            <person name="Ohtani R."/>
            <person name="Kanamori-Sato M."/>
            <person name="Honoki R."/>
            <person name="Miyazaki D."/>
            <person name="Mochizuki H."/>
            <person name="Umetsu J."/>
            <person name="Higashi K."/>
            <person name="Shibata D."/>
            <person name="Kamiya Y."/>
            <person name="Sato N."/>
            <person name="Nakamura Y."/>
            <person name="Tabata S."/>
            <person name="Ida S."/>
            <person name="Kurokawa K."/>
            <person name="Ohta H."/>
        </authorList>
    </citation>
    <scope>NUCLEOTIDE SEQUENCE [LARGE SCALE GENOMIC DNA]</scope>
    <source>
        <strain evidence="2 3">NIES-2285</strain>
    </source>
</reference>
<feature type="compositionally biased region" description="Pro residues" evidence="1">
    <location>
        <begin position="86"/>
        <end position="96"/>
    </location>
</feature>
<accession>A0A0U9I6S3</accession>
<feature type="compositionally biased region" description="Acidic residues" evidence="1">
    <location>
        <begin position="97"/>
        <end position="124"/>
    </location>
</feature>
<evidence type="ECO:0000313" key="2">
    <source>
        <dbReference type="EMBL" id="GAQ80752.1"/>
    </source>
</evidence>
<keyword evidence="3" id="KW-1185">Reference proteome</keyword>
<dbReference type="Proteomes" id="UP000054558">
    <property type="component" value="Unassembled WGS sequence"/>
</dbReference>
<dbReference type="EMBL" id="DF237010">
    <property type="protein sequence ID" value="GAQ80752.1"/>
    <property type="molecule type" value="Genomic_DNA"/>
</dbReference>
<gene>
    <name evidence="2" type="ORF">KFL_000610300</name>
</gene>
<dbReference type="PANTHER" id="PTHR35713:SF1">
    <property type="entry name" value="ARGININE_SERINE-RICH-LIKE SPLICING FACTOR"/>
    <property type="match status" value="1"/>
</dbReference>
<sequence length="124" mass="14120">MPLLPAIPIRHRAVTAEVRSLGVGAVRCQRKLAPDPLRWIQRRLLTRSAPDEEKMTKRSPLDFPVEFDRNVGGARRADIFPQFSPFKPPLPQPSPGDPEEDDEDEEKEGDEENPDEDPEEKPEE</sequence>
<name>A0A0U9I6S3_KLENI</name>
<protein>
    <submittedName>
        <fullName evidence="2">Uncharacterized protein</fullName>
    </submittedName>
</protein>
<evidence type="ECO:0000256" key="1">
    <source>
        <dbReference type="SAM" id="MobiDB-lite"/>
    </source>
</evidence>